<dbReference type="InterPro" id="IPR028796">
    <property type="entry name" value="BBS8"/>
</dbReference>
<dbReference type="Proteomes" id="UP001231109">
    <property type="component" value="Unassembled WGS sequence"/>
</dbReference>
<feature type="chain" id="PRO_5046352384" evidence="1">
    <location>
        <begin position="32"/>
        <end position="221"/>
    </location>
</feature>
<organism evidence="2 3">
    <name type="scientific">Rheinheimera baltica</name>
    <dbReference type="NCBI Taxonomy" id="67576"/>
    <lineage>
        <taxon>Bacteria</taxon>
        <taxon>Pseudomonadati</taxon>
        <taxon>Pseudomonadota</taxon>
        <taxon>Gammaproteobacteria</taxon>
        <taxon>Chromatiales</taxon>
        <taxon>Chromatiaceae</taxon>
        <taxon>Rheinheimera</taxon>
    </lineage>
</organism>
<gene>
    <name evidence="2" type="ORF">ORJ04_04900</name>
</gene>
<accession>A0ABT9HWD8</accession>
<dbReference type="EMBL" id="JAPJDZ010000007">
    <property type="protein sequence ID" value="MDP5135288.1"/>
    <property type="molecule type" value="Genomic_DNA"/>
</dbReference>
<keyword evidence="3" id="KW-1185">Reference proteome</keyword>
<dbReference type="RefSeq" id="WP_305974235.1">
    <property type="nucleotide sequence ID" value="NZ_JAPJDZ010000007.1"/>
</dbReference>
<name>A0ABT9HWD8_9GAMM</name>
<dbReference type="InterPro" id="IPR011990">
    <property type="entry name" value="TPR-like_helical_dom_sf"/>
</dbReference>
<feature type="signal peptide" evidence="1">
    <location>
        <begin position="1"/>
        <end position="31"/>
    </location>
</feature>
<evidence type="ECO:0000313" key="2">
    <source>
        <dbReference type="EMBL" id="MDP5135288.1"/>
    </source>
</evidence>
<dbReference type="PANTHER" id="PTHR44177">
    <property type="entry name" value="TETRATRICOPEPTIDE REPEAT PROTEIN 8"/>
    <property type="match status" value="1"/>
</dbReference>
<reference evidence="2 3" key="1">
    <citation type="submission" date="2022-11" db="EMBL/GenBank/DDBJ databases">
        <title>Viruses from the air-sea interface of a natural surface slick.</title>
        <authorList>
            <person name="Rahlff J."/>
            <person name="Holmfeldt K."/>
        </authorList>
    </citation>
    <scope>NUCLEOTIDE SEQUENCE [LARGE SCALE GENOMIC DNA]</scope>
    <source>
        <strain evidence="2 3">SMS4</strain>
    </source>
</reference>
<protein>
    <submittedName>
        <fullName evidence="2">Tetratricopeptide repeat protein</fullName>
    </submittedName>
</protein>
<proteinExistence type="predicted"/>
<dbReference type="SUPFAM" id="SSF48452">
    <property type="entry name" value="TPR-like"/>
    <property type="match status" value="1"/>
</dbReference>
<keyword evidence="1" id="KW-0732">Signal</keyword>
<evidence type="ECO:0000256" key="1">
    <source>
        <dbReference type="SAM" id="SignalP"/>
    </source>
</evidence>
<dbReference type="Gene3D" id="1.25.40.10">
    <property type="entry name" value="Tetratricopeptide repeat domain"/>
    <property type="match status" value="1"/>
</dbReference>
<dbReference type="Pfam" id="PF14559">
    <property type="entry name" value="TPR_19"/>
    <property type="match status" value="1"/>
</dbReference>
<sequence>MRYFNLARQPKLSTLKLPFALLILSYLTACSQLLPVAPATSPEVGSSRPVEPAPATGLLPLSAVQQQQFDLAKQQLNQGEFVAAIPQLQQLASALPSLPGIGYNLAIAQWRSGDIDAAQQTLRQVVSVAAQYSDAHNLLGVLARQQGHFRLAEQHFQQALVPDNRYAVAHKNLAFLYELYLGQLVKAKDHYQQYYALTNDQQAVGWIALLEQQLAQEQARD</sequence>
<comment type="caution">
    <text evidence="2">The sequence shown here is derived from an EMBL/GenBank/DDBJ whole genome shotgun (WGS) entry which is preliminary data.</text>
</comment>
<dbReference type="PANTHER" id="PTHR44177:SF1">
    <property type="entry name" value="TETRATRICOPEPTIDE REPEAT PROTEIN 8"/>
    <property type="match status" value="1"/>
</dbReference>
<evidence type="ECO:0000313" key="3">
    <source>
        <dbReference type="Proteomes" id="UP001231109"/>
    </source>
</evidence>